<feature type="region of interest" description="Disordered" evidence="10">
    <location>
        <begin position="141"/>
        <end position="163"/>
    </location>
</feature>
<evidence type="ECO:0000313" key="12">
    <source>
        <dbReference type="EMBL" id="WBW49639.1"/>
    </source>
</evidence>
<keyword evidence="2 8" id="KW-0699">rRNA-binding</keyword>
<keyword evidence="13" id="KW-1185">Reference proteome</keyword>
<gene>
    <name evidence="8 12" type="primary">rpsC</name>
    <name evidence="12" type="ORF">O6R05_06470</name>
</gene>
<dbReference type="InterPro" id="IPR009019">
    <property type="entry name" value="KH_sf_prok-type"/>
</dbReference>
<dbReference type="GO" id="GO:0005840">
    <property type="term" value="C:ribosome"/>
    <property type="evidence" value="ECO:0007669"/>
    <property type="project" value="UniProtKB-KW"/>
</dbReference>
<dbReference type="SUPFAM" id="SSF54814">
    <property type="entry name" value="Prokaryotic type KH domain (KH-domain type II)"/>
    <property type="match status" value="1"/>
</dbReference>
<feature type="compositionally biased region" description="Polar residues" evidence="10">
    <location>
        <begin position="141"/>
        <end position="154"/>
    </location>
</feature>
<evidence type="ECO:0000256" key="10">
    <source>
        <dbReference type="SAM" id="MobiDB-lite"/>
    </source>
</evidence>
<dbReference type="EMBL" id="CP115667">
    <property type="protein sequence ID" value="WBW49639.1"/>
    <property type="molecule type" value="Genomic_DNA"/>
</dbReference>
<dbReference type="InterPro" id="IPR005704">
    <property type="entry name" value="Ribosomal_uS3_bac-typ"/>
</dbReference>
<reference evidence="12 13" key="1">
    <citation type="submission" date="2023-01" db="EMBL/GenBank/DDBJ databases">
        <authorList>
            <person name="Lee S.H."/>
            <person name="Jung H.S."/>
            <person name="Yun J.U."/>
        </authorList>
    </citation>
    <scope>NUCLEOTIDE SEQUENCE [LARGE SCALE GENOMIC DNA]</scope>
    <source>
        <strain evidence="12 13">CBA3646</strain>
    </source>
</reference>
<proteinExistence type="inferred from homology"/>
<evidence type="ECO:0000259" key="11">
    <source>
        <dbReference type="PROSITE" id="PS50823"/>
    </source>
</evidence>
<dbReference type="NCBIfam" id="TIGR01009">
    <property type="entry name" value="rpsC_bact"/>
    <property type="match status" value="1"/>
</dbReference>
<evidence type="ECO:0000256" key="9">
    <source>
        <dbReference type="RuleBase" id="RU003624"/>
    </source>
</evidence>
<dbReference type="InterPro" id="IPR057258">
    <property type="entry name" value="Ribosomal_uS3"/>
</dbReference>
<comment type="subunit">
    <text evidence="8">Part of the 30S ribosomal subunit. Forms a tight complex with proteins S10 and S14.</text>
</comment>
<feature type="domain" description="KH type-2" evidence="11">
    <location>
        <begin position="39"/>
        <end position="107"/>
    </location>
</feature>
<sequence>MGQKVNPHGLRVGIIKDWDSKWYANKKNFAGLLLEDNKIRTYVKKKLYTAGISKIEIERAANKVKISISTAKPGMVIGRGGVGVEELRAELEKLTGKSVVINIEEIKNQDLDATLVAENIAESLERRVSFRRAMKQAIQRSMRSGAQGIKTSASGRLGGADMARTEGYSEGTIPLQTLRADIDYGFAEADTTYGKIGVKVWLYKGEVIPGMENREDNRRRRPRNRDNQNNRDNRGRNNRDNKNAKNRGQNGRGDRNQGSKERTN</sequence>
<dbReference type="PANTHER" id="PTHR11760">
    <property type="entry name" value="30S/40S RIBOSOMAL PROTEIN S3"/>
    <property type="match status" value="1"/>
</dbReference>
<name>A0ABY7QS74_9FIRM</name>
<feature type="compositionally biased region" description="Basic and acidic residues" evidence="10">
    <location>
        <begin position="252"/>
        <end position="264"/>
    </location>
</feature>
<accession>A0ABY7QS74</accession>
<evidence type="ECO:0000256" key="8">
    <source>
        <dbReference type="HAMAP-Rule" id="MF_01309"/>
    </source>
</evidence>
<dbReference type="InterPro" id="IPR004044">
    <property type="entry name" value="KH_dom_type_2"/>
</dbReference>
<evidence type="ECO:0000256" key="5">
    <source>
        <dbReference type="ARBA" id="ARBA00023274"/>
    </source>
</evidence>
<organism evidence="12 13">
    <name type="scientific">Peptoniphilus equinus</name>
    <dbReference type="NCBI Taxonomy" id="3016343"/>
    <lineage>
        <taxon>Bacteria</taxon>
        <taxon>Bacillati</taxon>
        <taxon>Bacillota</taxon>
        <taxon>Tissierellia</taxon>
        <taxon>Tissierellales</taxon>
        <taxon>Peptoniphilaceae</taxon>
        <taxon>Peptoniphilus</taxon>
    </lineage>
</organism>
<dbReference type="PROSITE" id="PS00548">
    <property type="entry name" value="RIBOSOMAL_S3"/>
    <property type="match status" value="1"/>
</dbReference>
<dbReference type="InterPro" id="IPR015946">
    <property type="entry name" value="KH_dom-like_a/b"/>
</dbReference>
<keyword evidence="3 8" id="KW-0694">RNA-binding</keyword>
<evidence type="ECO:0000256" key="4">
    <source>
        <dbReference type="ARBA" id="ARBA00022980"/>
    </source>
</evidence>
<dbReference type="RefSeq" id="WP_271191170.1">
    <property type="nucleotide sequence ID" value="NZ_CP115667.1"/>
</dbReference>
<dbReference type="PANTHER" id="PTHR11760:SF19">
    <property type="entry name" value="SMALL RIBOSOMAL SUBUNIT PROTEIN US3C"/>
    <property type="match status" value="1"/>
</dbReference>
<dbReference type="Proteomes" id="UP001210339">
    <property type="component" value="Chromosome"/>
</dbReference>
<dbReference type="InterPro" id="IPR001351">
    <property type="entry name" value="Ribosomal_uS3_C"/>
</dbReference>
<dbReference type="Gene3D" id="3.30.300.20">
    <property type="match status" value="1"/>
</dbReference>
<keyword evidence="5 8" id="KW-0687">Ribonucleoprotein</keyword>
<dbReference type="InterPro" id="IPR004087">
    <property type="entry name" value="KH_dom"/>
</dbReference>
<dbReference type="Gene3D" id="3.30.1140.32">
    <property type="entry name" value="Ribosomal protein S3, C-terminal domain"/>
    <property type="match status" value="1"/>
</dbReference>
<evidence type="ECO:0000256" key="6">
    <source>
        <dbReference type="ARBA" id="ARBA00024998"/>
    </source>
</evidence>
<evidence type="ECO:0000256" key="2">
    <source>
        <dbReference type="ARBA" id="ARBA00022730"/>
    </source>
</evidence>
<dbReference type="InterPro" id="IPR018280">
    <property type="entry name" value="Ribosomal_uS3_CS"/>
</dbReference>
<feature type="compositionally biased region" description="Basic and acidic residues" evidence="10">
    <location>
        <begin position="213"/>
        <end position="243"/>
    </location>
</feature>
<keyword evidence="4 8" id="KW-0689">Ribosomal protein</keyword>
<dbReference type="PROSITE" id="PS50823">
    <property type="entry name" value="KH_TYPE_2"/>
    <property type="match status" value="1"/>
</dbReference>
<dbReference type="SUPFAM" id="SSF54821">
    <property type="entry name" value="Ribosomal protein S3 C-terminal domain"/>
    <property type="match status" value="1"/>
</dbReference>
<comment type="similarity">
    <text evidence="1 8 9">Belongs to the universal ribosomal protein uS3 family.</text>
</comment>
<dbReference type="CDD" id="cd02412">
    <property type="entry name" value="KH-II_30S_S3"/>
    <property type="match status" value="1"/>
</dbReference>
<dbReference type="InterPro" id="IPR036419">
    <property type="entry name" value="Ribosomal_S3_C_sf"/>
</dbReference>
<evidence type="ECO:0000256" key="1">
    <source>
        <dbReference type="ARBA" id="ARBA00010761"/>
    </source>
</evidence>
<evidence type="ECO:0000256" key="7">
    <source>
        <dbReference type="ARBA" id="ARBA00035257"/>
    </source>
</evidence>
<dbReference type="SMART" id="SM00322">
    <property type="entry name" value="KH"/>
    <property type="match status" value="1"/>
</dbReference>
<feature type="region of interest" description="Disordered" evidence="10">
    <location>
        <begin position="213"/>
        <end position="264"/>
    </location>
</feature>
<evidence type="ECO:0000256" key="3">
    <source>
        <dbReference type="ARBA" id="ARBA00022884"/>
    </source>
</evidence>
<evidence type="ECO:0000313" key="13">
    <source>
        <dbReference type="Proteomes" id="UP001210339"/>
    </source>
</evidence>
<dbReference type="HAMAP" id="MF_01309_B">
    <property type="entry name" value="Ribosomal_uS3_B"/>
    <property type="match status" value="1"/>
</dbReference>
<comment type="function">
    <text evidence="6 8">Binds the lower part of the 30S subunit head. Binds mRNA in the 70S ribosome, positioning it for translation.</text>
</comment>
<dbReference type="Pfam" id="PF00189">
    <property type="entry name" value="Ribosomal_S3_C"/>
    <property type="match status" value="1"/>
</dbReference>
<protein>
    <recommendedName>
        <fullName evidence="7 8">Small ribosomal subunit protein uS3</fullName>
    </recommendedName>
</protein>
<dbReference type="Pfam" id="PF07650">
    <property type="entry name" value="KH_2"/>
    <property type="match status" value="1"/>
</dbReference>